<dbReference type="InterPro" id="IPR036397">
    <property type="entry name" value="RNaseH_sf"/>
</dbReference>
<dbReference type="EnsemblMetazoa" id="ISCW001773-RA">
    <property type="protein sequence ID" value="ISCW001773-PA"/>
    <property type="gene ID" value="ISCW001773"/>
</dbReference>
<proteinExistence type="predicted"/>
<protein>
    <recommendedName>
        <fullName evidence="4">RNase H type-1 domain-containing protein</fullName>
    </recommendedName>
</protein>
<organism>
    <name type="scientific">Ixodes scapularis</name>
    <name type="common">Black-legged tick</name>
    <name type="synonym">Deer tick</name>
    <dbReference type="NCBI Taxonomy" id="6945"/>
    <lineage>
        <taxon>Eukaryota</taxon>
        <taxon>Metazoa</taxon>
        <taxon>Ecdysozoa</taxon>
        <taxon>Arthropoda</taxon>
        <taxon>Chelicerata</taxon>
        <taxon>Arachnida</taxon>
        <taxon>Acari</taxon>
        <taxon>Parasitiformes</taxon>
        <taxon>Ixodida</taxon>
        <taxon>Ixodoidea</taxon>
        <taxon>Ixodidae</taxon>
        <taxon>Ixodinae</taxon>
        <taxon>Ixodes</taxon>
    </lineage>
</organism>
<dbReference type="PaxDb" id="6945-B7P1Y0"/>
<dbReference type="AlphaFoldDB" id="B7P1Y0"/>
<dbReference type="EMBL" id="DS618811">
    <property type="protein sequence ID" value="EEC00602.1"/>
    <property type="molecule type" value="Genomic_DNA"/>
</dbReference>
<dbReference type="EMBL" id="ABJB010810272">
    <property type="status" value="NOT_ANNOTATED_CDS"/>
    <property type="molecule type" value="Genomic_DNA"/>
</dbReference>
<reference evidence="1 3" key="1">
    <citation type="submission" date="2008-03" db="EMBL/GenBank/DDBJ databases">
        <title>Annotation of Ixodes scapularis.</title>
        <authorList>
            <consortium name="Ixodes scapularis Genome Project Consortium"/>
            <person name="Caler E."/>
            <person name="Hannick L.I."/>
            <person name="Bidwell S."/>
            <person name="Joardar V."/>
            <person name="Thiagarajan M."/>
            <person name="Amedeo P."/>
            <person name="Galinsky K.J."/>
            <person name="Schobel S."/>
            <person name="Inman J."/>
            <person name="Hostetler J."/>
            <person name="Miller J."/>
            <person name="Hammond M."/>
            <person name="Megy K."/>
            <person name="Lawson D."/>
            <person name="Kodira C."/>
            <person name="Sutton G."/>
            <person name="Meyer J."/>
            <person name="Hill C.A."/>
            <person name="Birren B."/>
            <person name="Nene V."/>
            <person name="Collins F."/>
            <person name="Alarcon-Chaidez F."/>
            <person name="Wikel S."/>
            <person name="Strausberg R."/>
        </authorList>
    </citation>
    <scope>NUCLEOTIDE SEQUENCE [LARGE SCALE GENOMIC DNA]</scope>
    <source>
        <strain evidence="3">Wikel</strain>
        <strain evidence="1">Wikel colony</strain>
    </source>
</reference>
<evidence type="ECO:0000313" key="3">
    <source>
        <dbReference type="Proteomes" id="UP000001555"/>
    </source>
</evidence>
<dbReference type="Proteomes" id="UP000001555">
    <property type="component" value="Unassembled WGS sequence"/>
</dbReference>
<dbReference type="Gene3D" id="3.30.420.10">
    <property type="entry name" value="Ribonuclease H-like superfamily/Ribonuclease H"/>
    <property type="match status" value="1"/>
</dbReference>
<sequence length="119" mass="12777">MAFVVVNRQENFITTGLLRTSEAGVGEEAAIALAMTASTKIKYVVTYSKSAILNHARGRISPEASAILKSGLRNDARTGKIYLIWAPAHTGLAENECALDAARGFNDRADIDPNTTFAH</sequence>
<dbReference type="HOGENOM" id="CLU_2064018_0_0_1"/>
<name>B7P1Y0_IXOSC</name>
<dbReference type="InParanoid" id="B7P1Y0"/>
<keyword evidence="3" id="KW-1185">Reference proteome</keyword>
<evidence type="ECO:0000313" key="2">
    <source>
        <dbReference type="EnsemblMetazoa" id="ISCW001773-PA"/>
    </source>
</evidence>
<dbReference type="VEuPathDB" id="VectorBase:ISCW001773"/>
<accession>B7P1Y0</accession>
<gene>
    <name evidence="1" type="ORF">IscW_ISCW001773</name>
</gene>
<evidence type="ECO:0008006" key="4">
    <source>
        <dbReference type="Google" id="ProtNLM"/>
    </source>
</evidence>
<evidence type="ECO:0000313" key="1">
    <source>
        <dbReference type="EMBL" id="EEC00602.1"/>
    </source>
</evidence>
<dbReference type="VEuPathDB" id="VectorBase:ISCI001773"/>
<dbReference type="GO" id="GO:0003676">
    <property type="term" value="F:nucleic acid binding"/>
    <property type="evidence" value="ECO:0007669"/>
    <property type="project" value="InterPro"/>
</dbReference>
<reference evidence="2" key="2">
    <citation type="submission" date="2020-05" db="UniProtKB">
        <authorList>
            <consortium name="EnsemblMetazoa"/>
        </authorList>
    </citation>
    <scope>IDENTIFICATION</scope>
    <source>
        <strain evidence="2">wikel</strain>
    </source>
</reference>